<feature type="compositionally biased region" description="Gly residues" evidence="7">
    <location>
        <begin position="232"/>
        <end position="243"/>
    </location>
</feature>
<dbReference type="Gene3D" id="3.30.470.20">
    <property type="entry name" value="ATP-grasp fold, B domain"/>
    <property type="match status" value="1"/>
</dbReference>
<reference evidence="10" key="2">
    <citation type="submission" date="2024-04" db="EMBL/GenBank/DDBJ databases">
        <authorList>
            <person name="Chen Y."/>
            <person name="Shah S."/>
            <person name="Dougan E. K."/>
            <person name="Thang M."/>
            <person name="Chan C."/>
        </authorList>
    </citation>
    <scope>NUCLEOTIDE SEQUENCE [LARGE SCALE GENOMIC DNA]</scope>
</reference>
<dbReference type="GO" id="GO:0004672">
    <property type="term" value="F:protein kinase activity"/>
    <property type="evidence" value="ECO:0007669"/>
    <property type="project" value="InterPro"/>
</dbReference>
<dbReference type="Proteomes" id="UP001152797">
    <property type="component" value="Unassembled WGS sequence"/>
</dbReference>
<protein>
    <recommendedName>
        <fullName evidence="5">Tubulin--tyrosine ligase-like protein 5</fullName>
    </recommendedName>
</protein>
<dbReference type="InterPro" id="IPR000719">
    <property type="entry name" value="Prot_kinase_dom"/>
</dbReference>
<evidence type="ECO:0000256" key="4">
    <source>
        <dbReference type="ARBA" id="ARBA00022840"/>
    </source>
</evidence>
<evidence type="ECO:0000313" key="11">
    <source>
        <dbReference type="EMBL" id="CAL4768991.1"/>
    </source>
</evidence>
<accession>A0A9P1FLH4</accession>
<dbReference type="SUPFAM" id="SSF56059">
    <property type="entry name" value="Glutathione synthetase ATP-binding domain-like"/>
    <property type="match status" value="1"/>
</dbReference>
<dbReference type="InterPro" id="IPR004344">
    <property type="entry name" value="TTL/TTLL_fam"/>
</dbReference>
<feature type="region of interest" description="Disordered" evidence="7">
    <location>
        <begin position="222"/>
        <end position="260"/>
    </location>
</feature>
<dbReference type="GO" id="GO:0005524">
    <property type="term" value="F:ATP binding"/>
    <property type="evidence" value="ECO:0007669"/>
    <property type="project" value="UniProtKB-KW"/>
</dbReference>
<dbReference type="EMBL" id="CAMXCT020000653">
    <property type="protein sequence ID" value="CAL1135054.1"/>
    <property type="molecule type" value="Genomic_DNA"/>
</dbReference>
<feature type="compositionally biased region" description="Acidic residues" evidence="7">
    <location>
        <begin position="848"/>
        <end position="858"/>
    </location>
</feature>
<dbReference type="InterPro" id="IPR008271">
    <property type="entry name" value="Ser/Thr_kinase_AS"/>
</dbReference>
<sequence length="1108" mass="123278">MGLSDDAMMHLPKSDMEECQRSLIASAYNMDRVMEKLQRLQESWIASPLQRVQSSPDFHVNRVNVVHGVCTPRVDNDHGNCGGRQPDGPESPIFGAPGGPDWKDLLSQSAVQGRIVAYLEQATALSLLFARPKSDACELFSQLDSLREDQEILQQWDHFPSIPSVLLQLDEVDASSRSKAADEVSLDTPDAQHRETRQFAWKPAQQLQAAGAPQPAVKYLPRSVPAVPAPGGPGGTGGRGGAGPQVAPKAETAESLTRMPAQLPSSITSSFDLEGRLGTGAVAQVLRLRQRKTGMKLALKVIEKHPLKIRGMLPQVEREVKIHGLMRHPNVLRLFHCVQDESHLYMILELAESSLRTLMMKQPLQRLKEPLAAALFKQIVDGVQHIHRKRCAHRDLKPENILLAGLCPKICDFGWCADQLLESEPRRRRTTCGSHQYMAPEVLFSEGHGKEVDLWSLGVLLYELLSGVTPFLAAGNGKSFQQKVHMVEYPCPPWFSHEACHLVRGLLQRLPQHRRPLTEVLRHPWLQKYFRAFLQQLQQHTARARAAGANKSLNKTWCRGLQSPVRRPCPARPAAPMGPGPCPLGPCSVAPGCAAPPAPLGGAQPLGVGHPRSPRQPEAPRMHAYPATPQGRPAGVPWNPRVPAPAPPGPPLRSHRSPRDPTPVSGRPWPPTATQNLLVGKRSVALRAARELEPKAWWIWKPINSSCGRGIKLLPNHLTNKVIARLESKQGIIQRYVERPLLLDGYKFDLRLYVVVTSFDPLKVYLFKEGLVRLATERYSLSPNSLKKRTMHLTNYSVNKRSAKYVQNRDGKAPPVPKVAAPEEDLATMELEEDADDCPTEAGLTDMNESEDEEEGEEASASGTSASDPQGQATSKWTLKDLQEYFEAKGLDYPLVLSKIKELIVKSLIAVETPIVSAWHNGANYARRNGASLVGPNQTCFELYGFDVLVDQKLRPWLLEVNTCPSLSSSSPLDKRLKTQLVADMLTLVGLSPYFEERPSSGRSRADKGARVHVRPTVERLQSENLRLRDLGEAEWSIILDAHDEYLRRGAYERIFPDLNFQEFFRIQRYGNCVLAKWLREGGETCFLPGREDLRPNWLPLQLFTGAC</sequence>
<dbReference type="GO" id="GO:0000226">
    <property type="term" value="P:microtubule cytoskeleton organization"/>
    <property type="evidence" value="ECO:0007669"/>
    <property type="project" value="TreeGrafter"/>
</dbReference>
<dbReference type="PANTHER" id="PTHR12241">
    <property type="entry name" value="TUBULIN POLYGLUTAMYLASE"/>
    <property type="match status" value="1"/>
</dbReference>
<dbReference type="FunFam" id="1.10.510.10:FF:000571">
    <property type="entry name" value="Maternal embryonic leucine zipper kinase"/>
    <property type="match status" value="1"/>
</dbReference>
<dbReference type="PANTHER" id="PTHR12241:SF145">
    <property type="entry name" value="TUBULIN POLYGLUTAMYLASE TTLL5"/>
    <property type="match status" value="1"/>
</dbReference>
<dbReference type="EMBL" id="CAMXCT030000653">
    <property type="protein sequence ID" value="CAL4768991.1"/>
    <property type="molecule type" value="Genomic_DNA"/>
</dbReference>
<dbReference type="OrthoDB" id="539158at2759"/>
<dbReference type="Pfam" id="PF03133">
    <property type="entry name" value="TTL"/>
    <property type="match status" value="2"/>
</dbReference>
<dbReference type="PROSITE" id="PS50011">
    <property type="entry name" value="PROTEIN_KINASE_DOM"/>
    <property type="match status" value="1"/>
</dbReference>
<dbReference type="SMART" id="SM00220">
    <property type="entry name" value="S_TKc"/>
    <property type="match status" value="1"/>
</dbReference>
<dbReference type="SUPFAM" id="SSF56112">
    <property type="entry name" value="Protein kinase-like (PK-like)"/>
    <property type="match status" value="1"/>
</dbReference>
<comment type="catalytic activity">
    <reaction evidence="6">
        <text>L-glutamyl-[protein] + L-glutamate + ATP = gamma-L-glutamyl-L-glutamyl-[protein] + ADP + phosphate + H(+)</text>
        <dbReference type="Rhea" id="RHEA:60144"/>
        <dbReference type="Rhea" id="RHEA-COMP:10208"/>
        <dbReference type="Rhea" id="RHEA-COMP:15517"/>
        <dbReference type="ChEBI" id="CHEBI:15378"/>
        <dbReference type="ChEBI" id="CHEBI:29973"/>
        <dbReference type="ChEBI" id="CHEBI:29985"/>
        <dbReference type="ChEBI" id="CHEBI:30616"/>
        <dbReference type="ChEBI" id="CHEBI:43474"/>
        <dbReference type="ChEBI" id="CHEBI:143622"/>
        <dbReference type="ChEBI" id="CHEBI:456216"/>
    </reaction>
    <physiologicalReaction direction="left-to-right" evidence="6">
        <dbReference type="Rhea" id="RHEA:60145"/>
    </physiologicalReaction>
</comment>
<name>A0A9P1FLH4_9DINO</name>
<feature type="region of interest" description="Disordered" evidence="7">
    <location>
        <begin position="604"/>
        <end position="674"/>
    </location>
</feature>
<evidence type="ECO:0000256" key="5">
    <source>
        <dbReference type="ARBA" id="ARBA00041448"/>
    </source>
</evidence>
<comment type="caution">
    <text evidence="9">The sequence shown here is derived from an EMBL/GenBank/DDBJ whole genome shotgun (WGS) entry which is preliminary data.</text>
</comment>
<proteinExistence type="predicted"/>
<dbReference type="GO" id="GO:0015631">
    <property type="term" value="F:tubulin binding"/>
    <property type="evidence" value="ECO:0007669"/>
    <property type="project" value="TreeGrafter"/>
</dbReference>
<keyword evidence="4" id="KW-0067">ATP-binding</keyword>
<evidence type="ECO:0000313" key="12">
    <source>
        <dbReference type="Proteomes" id="UP001152797"/>
    </source>
</evidence>
<evidence type="ECO:0000256" key="2">
    <source>
        <dbReference type="ARBA" id="ARBA00022598"/>
    </source>
</evidence>
<feature type="region of interest" description="Disordered" evidence="7">
    <location>
        <begin position="834"/>
        <end position="873"/>
    </location>
</feature>
<evidence type="ECO:0000313" key="9">
    <source>
        <dbReference type="EMBL" id="CAI3981679.1"/>
    </source>
</evidence>
<keyword evidence="12" id="KW-1185">Reference proteome</keyword>
<dbReference type="InterPro" id="IPR011009">
    <property type="entry name" value="Kinase-like_dom_sf"/>
</dbReference>
<dbReference type="GO" id="GO:0036064">
    <property type="term" value="C:ciliary basal body"/>
    <property type="evidence" value="ECO:0007669"/>
    <property type="project" value="TreeGrafter"/>
</dbReference>
<reference evidence="9" key="1">
    <citation type="submission" date="2022-10" db="EMBL/GenBank/DDBJ databases">
        <authorList>
            <person name="Chen Y."/>
            <person name="Dougan E. K."/>
            <person name="Chan C."/>
            <person name="Rhodes N."/>
            <person name="Thang M."/>
        </authorList>
    </citation>
    <scope>NUCLEOTIDE SEQUENCE</scope>
</reference>
<evidence type="ECO:0000256" key="1">
    <source>
        <dbReference type="ARBA" id="ARBA00011245"/>
    </source>
</evidence>
<comment type="subunit">
    <text evidence="1">Monomer.</text>
</comment>
<dbReference type="PROSITE" id="PS51221">
    <property type="entry name" value="TTL"/>
    <property type="match status" value="1"/>
</dbReference>
<evidence type="ECO:0000256" key="3">
    <source>
        <dbReference type="ARBA" id="ARBA00022741"/>
    </source>
</evidence>
<dbReference type="AlphaFoldDB" id="A0A9P1FLH4"/>
<dbReference type="Pfam" id="PF00069">
    <property type="entry name" value="Pkinase"/>
    <property type="match status" value="1"/>
</dbReference>
<dbReference type="EMBL" id="CAMXCT010000653">
    <property type="protein sequence ID" value="CAI3981679.1"/>
    <property type="molecule type" value="Genomic_DNA"/>
</dbReference>
<dbReference type="FunFam" id="3.30.200.20:FF:000042">
    <property type="entry name" value="Aurora kinase A"/>
    <property type="match status" value="1"/>
</dbReference>
<feature type="compositionally biased region" description="Pro residues" evidence="7">
    <location>
        <begin position="640"/>
        <end position="651"/>
    </location>
</feature>
<evidence type="ECO:0000313" key="10">
    <source>
        <dbReference type="EMBL" id="CAL1135054.1"/>
    </source>
</evidence>
<evidence type="ECO:0000256" key="6">
    <source>
        <dbReference type="ARBA" id="ARBA00049274"/>
    </source>
</evidence>
<gene>
    <name evidence="9" type="ORF">C1SCF055_LOCUS9444</name>
</gene>
<keyword evidence="3" id="KW-0547">Nucleotide-binding</keyword>
<evidence type="ECO:0000256" key="7">
    <source>
        <dbReference type="SAM" id="MobiDB-lite"/>
    </source>
</evidence>
<feature type="domain" description="Protein kinase" evidence="8">
    <location>
        <begin position="271"/>
        <end position="526"/>
    </location>
</feature>
<dbReference type="PROSITE" id="PS00108">
    <property type="entry name" value="PROTEIN_KINASE_ST"/>
    <property type="match status" value="1"/>
</dbReference>
<feature type="compositionally biased region" description="Low complexity" evidence="7">
    <location>
        <begin position="859"/>
        <end position="868"/>
    </location>
</feature>
<keyword evidence="2 11" id="KW-0436">Ligase</keyword>
<dbReference type="GO" id="GO:0070740">
    <property type="term" value="F:tubulin-glutamic acid ligase activity"/>
    <property type="evidence" value="ECO:0007669"/>
    <property type="project" value="TreeGrafter"/>
</dbReference>
<organism evidence="9">
    <name type="scientific">Cladocopium goreaui</name>
    <dbReference type="NCBI Taxonomy" id="2562237"/>
    <lineage>
        <taxon>Eukaryota</taxon>
        <taxon>Sar</taxon>
        <taxon>Alveolata</taxon>
        <taxon>Dinophyceae</taxon>
        <taxon>Suessiales</taxon>
        <taxon>Symbiodiniaceae</taxon>
        <taxon>Cladocopium</taxon>
    </lineage>
</organism>
<dbReference type="Gene3D" id="1.10.510.10">
    <property type="entry name" value="Transferase(Phosphotransferase) domain 1"/>
    <property type="match status" value="1"/>
</dbReference>
<evidence type="ECO:0000259" key="8">
    <source>
        <dbReference type="PROSITE" id="PS50011"/>
    </source>
</evidence>